<dbReference type="SUPFAM" id="SSF53649">
    <property type="entry name" value="Alkaline phosphatase-like"/>
    <property type="match status" value="1"/>
</dbReference>
<sequence>MRGVVALLAAPQLVVCSQPSFLFLLADDIGWADFGYNNGTALTPNIDGWGKRAGSIIMQDGHSGGTVCSPTRATILTGRNHFRDCVDFVFDCSDMTECAPTMPFAQQRTFTFPDAARKSKKGYESWFGGKWHLGSFYNDSKVPSGPLFHGFDRMNATVEVAPTATANCGCNGEWEQTCNFGHYGGHNHCAGGPGPGGPSVPNGCCFNYWWEDPESPHGVTNLTNPSYDDDSQYLAEAFEVFLDAREGRPFAAQLSFHNCHIPFIGTAAARQKCREGQTCKATNGRGDAPGNFTDYELDFYACLSELDASVGRVLRALEDRGYYENTFVWFTTDNGPEVNCPPEGYCEDSHYARAPGDAGPLRGRKRDIWEGGHRVPTIVSWPAMQRGPARVSWETVVTMDFLATVMDVLNVERPESQSSWALDGKSIVPILKGETWPDRGIGWVFDNWSSSSPHGFRYGKWKFVHDSTSCNNDDCRKDMLFDLEADLSESTDLSDVHPHVLAAIQANFTSWFDSVSKSRSDESLCDPTPAPSPAPPSDACEWHSDTGLQGSDMETVIVKSKEACCGLCHATPGCAAADFDSVSKVRLGPPSRKGVFLETLEEDSHPLAGYRCHLKTSFRLRERRDGSIACVPQSYALTV</sequence>
<name>A0ABN9PQD6_9DINO</name>
<accession>A0ABN9PQD6</accession>
<feature type="domain" description="Sulfatase N-terminal" evidence="4">
    <location>
        <begin position="20"/>
        <end position="411"/>
    </location>
</feature>
<feature type="signal peptide" evidence="3">
    <location>
        <begin position="1"/>
        <end position="16"/>
    </location>
</feature>
<dbReference type="Gene3D" id="3.30.1120.10">
    <property type="match status" value="1"/>
</dbReference>
<feature type="region of interest" description="Disordered" evidence="2">
    <location>
        <begin position="522"/>
        <end position="541"/>
    </location>
</feature>
<dbReference type="InterPro" id="IPR000917">
    <property type="entry name" value="Sulfatase_N"/>
</dbReference>
<dbReference type="Proteomes" id="UP001189429">
    <property type="component" value="Unassembled WGS sequence"/>
</dbReference>
<dbReference type="Gene3D" id="3.50.4.10">
    <property type="entry name" value="Hepatocyte Growth Factor"/>
    <property type="match status" value="1"/>
</dbReference>
<dbReference type="PANTHER" id="PTHR42693">
    <property type="entry name" value="ARYLSULFATASE FAMILY MEMBER"/>
    <property type="match status" value="1"/>
</dbReference>
<dbReference type="EMBL" id="CAUYUJ010001314">
    <property type="protein sequence ID" value="CAK0795320.1"/>
    <property type="molecule type" value="Genomic_DNA"/>
</dbReference>
<gene>
    <name evidence="5" type="ORF">PCOR1329_LOCUS5028</name>
</gene>
<evidence type="ECO:0000256" key="1">
    <source>
        <dbReference type="ARBA" id="ARBA00008779"/>
    </source>
</evidence>
<comment type="caution">
    <text evidence="5">The sequence shown here is derived from an EMBL/GenBank/DDBJ whole genome shotgun (WGS) entry which is preliminary data.</text>
</comment>
<dbReference type="Gene3D" id="3.40.720.10">
    <property type="entry name" value="Alkaline Phosphatase, subunit A"/>
    <property type="match status" value="1"/>
</dbReference>
<evidence type="ECO:0000259" key="4">
    <source>
        <dbReference type="Pfam" id="PF00884"/>
    </source>
</evidence>
<dbReference type="InterPro" id="IPR050738">
    <property type="entry name" value="Sulfatase"/>
</dbReference>
<comment type="similarity">
    <text evidence="1">Belongs to the sulfatase family.</text>
</comment>
<feature type="chain" id="PRO_5047042261" description="Sulfatase N-terminal domain-containing protein" evidence="3">
    <location>
        <begin position="17"/>
        <end position="639"/>
    </location>
</feature>
<organism evidence="5 6">
    <name type="scientific">Prorocentrum cordatum</name>
    <dbReference type="NCBI Taxonomy" id="2364126"/>
    <lineage>
        <taxon>Eukaryota</taxon>
        <taxon>Sar</taxon>
        <taxon>Alveolata</taxon>
        <taxon>Dinophyceae</taxon>
        <taxon>Prorocentrales</taxon>
        <taxon>Prorocentraceae</taxon>
        <taxon>Prorocentrum</taxon>
    </lineage>
</organism>
<evidence type="ECO:0000256" key="3">
    <source>
        <dbReference type="SAM" id="SignalP"/>
    </source>
</evidence>
<dbReference type="Pfam" id="PF00884">
    <property type="entry name" value="Sulfatase"/>
    <property type="match status" value="1"/>
</dbReference>
<proteinExistence type="inferred from homology"/>
<evidence type="ECO:0000313" key="5">
    <source>
        <dbReference type="EMBL" id="CAK0795320.1"/>
    </source>
</evidence>
<dbReference type="PANTHER" id="PTHR42693:SF49">
    <property type="entry name" value="SULFATASE N-TERMINAL DOMAIN-CONTAINING PROTEIN"/>
    <property type="match status" value="1"/>
</dbReference>
<protein>
    <recommendedName>
        <fullName evidence="4">Sulfatase N-terminal domain-containing protein</fullName>
    </recommendedName>
</protein>
<keyword evidence="6" id="KW-1185">Reference proteome</keyword>
<reference evidence="5" key="1">
    <citation type="submission" date="2023-10" db="EMBL/GenBank/DDBJ databases">
        <authorList>
            <person name="Chen Y."/>
            <person name="Shah S."/>
            <person name="Dougan E. K."/>
            <person name="Thang M."/>
            <person name="Chan C."/>
        </authorList>
    </citation>
    <scope>NUCLEOTIDE SEQUENCE [LARGE SCALE GENOMIC DNA]</scope>
</reference>
<evidence type="ECO:0000256" key="2">
    <source>
        <dbReference type="SAM" id="MobiDB-lite"/>
    </source>
</evidence>
<dbReference type="InterPro" id="IPR017850">
    <property type="entry name" value="Alkaline_phosphatase_core_sf"/>
</dbReference>
<evidence type="ECO:0000313" key="6">
    <source>
        <dbReference type="Proteomes" id="UP001189429"/>
    </source>
</evidence>
<keyword evidence="3" id="KW-0732">Signal</keyword>